<dbReference type="Gene3D" id="3.30.710.10">
    <property type="entry name" value="Potassium Channel Kv1.1, Chain A"/>
    <property type="match status" value="1"/>
</dbReference>
<accession>A0AAN8A1P8</accession>
<dbReference type="CDD" id="cd18186">
    <property type="entry name" value="BTB_POZ_ZBTB_KLHL-like"/>
    <property type="match status" value="1"/>
</dbReference>
<evidence type="ECO:0000313" key="3">
    <source>
        <dbReference type="EMBL" id="KAK5700556.1"/>
    </source>
</evidence>
<feature type="domain" description="BTB" evidence="2">
    <location>
        <begin position="15"/>
        <end position="71"/>
    </location>
</feature>
<dbReference type="SUPFAM" id="SSF54695">
    <property type="entry name" value="POZ domain"/>
    <property type="match status" value="1"/>
</dbReference>
<dbReference type="AlphaFoldDB" id="A0AAN8A1P8"/>
<dbReference type="Proteomes" id="UP001310594">
    <property type="component" value="Unassembled WGS sequence"/>
</dbReference>
<feature type="region of interest" description="Disordered" evidence="1">
    <location>
        <begin position="229"/>
        <end position="305"/>
    </location>
</feature>
<gene>
    <name evidence="3" type="ORF">LTR97_005073</name>
</gene>
<sequence>MSGEFSHLFGNEMFSDVVVKFGDREFPGHRMVLSQSLPYFKRLLEDKAVKTIRLEDNGQPDAIEALLRDLYGVFYTQNTGRENDWRFQLDVAAVAKQYQHSSLTSLAVADFLRVARKQMDIDTVKELLRALPRYRHLDCDIKKREDAIMERYSLELLNMPEFTQHFEGDPGTKLPDLLQDPEFAKRFDAQPGQAIAYLVQFGKAFRDLGAKLAEYRTIYPQHFHEITEQATKKPESLPVVQPPANVKEESLPTIAKPPAKVKEERQQPVKVKEEREQPLVKVKEEPKEAPSKKRKTQSVVRIEID</sequence>
<evidence type="ECO:0000256" key="1">
    <source>
        <dbReference type="SAM" id="MobiDB-lite"/>
    </source>
</evidence>
<dbReference type="PROSITE" id="PS50097">
    <property type="entry name" value="BTB"/>
    <property type="match status" value="1"/>
</dbReference>
<dbReference type="PANTHER" id="PTHR24413">
    <property type="entry name" value="SPECKLE-TYPE POZ PROTEIN"/>
    <property type="match status" value="1"/>
</dbReference>
<evidence type="ECO:0000313" key="4">
    <source>
        <dbReference type="Proteomes" id="UP001310594"/>
    </source>
</evidence>
<feature type="compositionally biased region" description="Basic and acidic residues" evidence="1">
    <location>
        <begin position="260"/>
        <end position="291"/>
    </location>
</feature>
<dbReference type="InterPro" id="IPR000210">
    <property type="entry name" value="BTB/POZ_dom"/>
</dbReference>
<evidence type="ECO:0000259" key="2">
    <source>
        <dbReference type="PROSITE" id="PS50097"/>
    </source>
</evidence>
<organism evidence="3 4">
    <name type="scientific">Elasticomyces elasticus</name>
    <dbReference type="NCBI Taxonomy" id="574655"/>
    <lineage>
        <taxon>Eukaryota</taxon>
        <taxon>Fungi</taxon>
        <taxon>Dikarya</taxon>
        <taxon>Ascomycota</taxon>
        <taxon>Pezizomycotina</taxon>
        <taxon>Dothideomycetes</taxon>
        <taxon>Dothideomycetidae</taxon>
        <taxon>Mycosphaerellales</taxon>
        <taxon>Teratosphaeriaceae</taxon>
        <taxon>Elasticomyces</taxon>
    </lineage>
</organism>
<reference evidence="3" key="1">
    <citation type="submission" date="2023-08" db="EMBL/GenBank/DDBJ databases">
        <title>Black Yeasts Isolated from many extreme environments.</title>
        <authorList>
            <person name="Coleine C."/>
            <person name="Stajich J.E."/>
            <person name="Selbmann L."/>
        </authorList>
    </citation>
    <scope>NUCLEOTIDE SEQUENCE</scope>
    <source>
        <strain evidence="3">CCFEE 5810</strain>
    </source>
</reference>
<comment type="caution">
    <text evidence="3">The sequence shown here is derived from an EMBL/GenBank/DDBJ whole genome shotgun (WGS) entry which is preliminary data.</text>
</comment>
<dbReference type="Pfam" id="PF00651">
    <property type="entry name" value="BTB"/>
    <property type="match status" value="1"/>
</dbReference>
<name>A0AAN8A1P8_9PEZI</name>
<dbReference type="EMBL" id="JAVRQU010000007">
    <property type="protein sequence ID" value="KAK5700556.1"/>
    <property type="molecule type" value="Genomic_DNA"/>
</dbReference>
<protein>
    <recommendedName>
        <fullName evidence="2">BTB domain-containing protein</fullName>
    </recommendedName>
</protein>
<dbReference type="InterPro" id="IPR011333">
    <property type="entry name" value="SKP1/BTB/POZ_sf"/>
</dbReference>
<proteinExistence type="predicted"/>
<dbReference type="SMART" id="SM00225">
    <property type="entry name" value="BTB"/>
    <property type="match status" value="1"/>
</dbReference>